<reference evidence="3" key="1">
    <citation type="submission" date="2017-02" db="EMBL/GenBank/DDBJ databases">
        <authorList>
            <person name="Dridi B."/>
        </authorList>
    </citation>
    <scope>NUCLEOTIDE SEQUENCE [LARGE SCALE GENOMIC DNA]</scope>
    <source>
        <strain evidence="3">bH819</strain>
    </source>
</reference>
<dbReference type="Proteomes" id="UP000195918">
    <property type="component" value="Unassembled WGS sequence"/>
</dbReference>
<dbReference type="AlphaFoldDB" id="A0A1X6WMB7"/>
<protein>
    <recommendedName>
        <fullName evidence="1">RNA polymerase sigma-70 ECF-like HTH domain-containing protein</fullName>
    </recommendedName>
</protein>
<keyword evidence="3" id="KW-1185">Reference proteome</keyword>
<organism evidence="2 3">
    <name type="scientific">Vagococcus fluvialis bH819</name>
    <dbReference type="NCBI Taxonomy" id="1255619"/>
    <lineage>
        <taxon>Bacteria</taxon>
        <taxon>Bacillati</taxon>
        <taxon>Bacillota</taxon>
        <taxon>Bacilli</taxon>
        <taxon>Lactobacillales</taxon>
        <taxon>Enterococcaceae</taxon>
        <taxon>Vagococcus</taxon>
    </lineage>
</organism>
<sequence length="508" mass="60146">MSIKKELFEAKNSIFTNIQTIESEAIFPKYYRNAVLPLLKEIYRSDWDNLRPNPDGSLYREDTFDLFNDELLNITKYKTTKVYYKDSFDYYLKAEIDHTLLTAEEYGFLLFINILLDNSLHKYLPFSVIKDAYTISSSDYDLEWHLYEGFDRDSIKLATRFFQYHLQNSSLTPNLTNKIYDFSKSATYISDVNNVKSVRRIQKYLVYLDYLLFDLIKIENDIRLKVKDGNYMVGQKYYTITTLIQATRLDLQRKGYSSYLELNDYSWKKIPLLKDTIARNSYEGVGYFHFMNEELGLDEKFNLNKLEEPLIYYEKISGGKDGLDIILDEEPLPVPKLDDLNSFDSIDELIKELMIKRGSATKEEIEKLSKIKNINEISLKGIQEALIIRQHLKERPFSVLAKELDTAHIYKELELNKSNLTKNKMVSFFTYYCQEKNKKQDLLEMINSCRTIDFRTDKRLETLYRVKRYSKVESMYHKGLTLEEIAKTLNCSVRTVKYDIEKIKESYM</sequence>
<dbReference type="RefSeq" id="WP_086951108.1">
    <property type="nucleotide sequence ID" value="NZ_FWFD01000008.1"/>
</dbReference>
<proteinExistence type="predicted"/>
<dbReference type="InterPro" id="IPR053812">
    <property type="entry name" value="HTH_Sigma70_ECF-like"/>
</dbReference>
<accession>A0A1X6WMB7</accession>
<dbReference type="EMBL" id="FWFD01000008">
    <property type="protein sequence ID" value="SLM85474.1"/>
    <property type="molecule type" value="Genomic_DNA"/>
</dbReference>
<evidence type="ECO:0000259" key="1">
    <source>
        <dbReference type="Pfam" id="PF07638"/>
    </source>
</evidence>
<name>A0A1X6WMB7_9ENTE</name>
<dbReference type="Pfam" id="PF07638">
    <property type="entry name" value="Sigma70_ECF"/>
    <property type="match status" value="1"/>
</dbReference>
<evidence type="ECO:0000313" key="2">
    <source>
        <dbReference type="EMBL" id="SLM85474.1"/>
    </source>
</evidence>
<evidence type="ECO:0000313" key="3">
    <source>
        <dbReference type="Proteomes" id="UP000195918"/>
    </source>
</evidence>
<gene>
    <name evidence="2" type="ORF">FM121_05200</name>
</gene>
<feature type="domain" description="RNA polymerase sigma-70 ECF-like HTH" evidence="1">
    <location>
        <begin position="459"/>
        <end position="503"/>
    </location>
</feature>
<dbReference type="Gene3D" id="1.10.10.60">
    <property type="entry name" value="Homeodomain-like"/>
    <property type="match status" value="1"/>
</dbReference>